<feature type="compositionally biased region" description="Low complexity" evidence="1">
    <location>
        <begin position="11"/>
        <end position="21"/>
    </location>
</feature>
<gene>
    <name evidence="2" type="ORF">STAS_28431</name>
</gene>
<evidence type="ECO:0000256" key="1">
    <source>
        <dbReference type="SAM" id="MobiDB-lite"/>
    </source>
</evidence>
<accession>A0A5A7R175</accession>
<feature type="region of interest" description="Disordered" evidence="1">
    <location>
        <begin position="87"/>
        <end position="108"/>
    </location>
</feature>
<reference evidence="3" key="1">
    <citation type="journal article" date="2019" name="Curr. Biol.">
        <title>Genome Sequence of Striga asiatica Provides Insight into the Evolution of Plant Parasitism.</title>
        <authorList>
            <person name="Yoshida S."/>
            <person name="Kim S."/>
            <person name="Wafula E.K."/>
            <person name="Tanskanen J."/>
            <person name="Kim Y.M."/>
            <person name="Honaas L."/>
            <person name="Yang Z."/>
            <person name="Spallek T."/>
            <person name="Conn C.E."/>
            <person name="Ichihashi Y."/>
            <person name="Cheong K."/>
            <person name="Cui S."/>
            <person name="Der J.P."/>
            <person name="Gundlach H."/>
            <person name="Jiao Y."/>
            <person name="Hori C."/>
            <person name="Ishida J.K."/>
            <person name="Kasahara H."/>
            <person name="Kiba T."/>
            <person name="Kim M.S."/>
            <person name="Koo N."/>
            <person name="Laohavisit A."/>
            <person name="Lee Y.H."/>
            <person name="Lumba S."/>
            <person name="McCourt P."/>
            <person name="Mortimer J.C."/>
            <person name="Mutuku J.M."/>
            <person name="Nomura T."/>
            <person name="Sasaki-Sekimoto Y."/>
            <person name="Seto Y."/>
            <person name="Wang Y."/>
            <person name="Wakatake T."/>
            <person name="Sakakibara H."/>
            <person name="Demura T."/>
            <person name="Yamaguchi S."/>
            <person name="Yoneyama K."/>
            <person name="Manabe R.I."/>
            <person name="Nelson D.C."/>
            <person name="Schulman A.H."/>
            <person name="Timko M.P."/>
            <person name="dePamphilis C.W."/>
            <person name="Choi D."/>
            <person name="Shirasu K."/>
        </authorList>
    </citation>
    <scope>NUCLEOTIDE SEQUENCE [LARGE SCALE GENOMIC DNA]</scope>
    <source>
        <strain evidence="3">cv. UVA1</strain>
    </source>
</reference>
<keyword evidence="2" id="KW-0560">Oxidoreductase</keyword>
<organism evidence="2 3">
    <name type="scientific">Striga asiatica</name>
    <name type="common">Asiatic witchweed</name>
    <name type="synonym">Buchnera asiatica</name>
    <dbReference type="NCBI Taxonomy" id="4170"/>
    <lineage>
        <taxon>Eukaryota</taxon>
        <taxon>Viridiplantae</taxon>
        <taxon>Streptophyta</taxon>
        <taxon>Embryophyta</taxon>
        <taxon>Tracheophyta</taxon>
        <taxon>Spermatophyta</taxon>
        <taxon>Magnoliopsida</taxon>
        <taxon>eudicotyledons</taxon>
        <taxon>Gunneridae</taxon>
        <taxon>Pentapetalae</taxon>
        <taxon>asterids</taxon>
        <taxon>lamiids</taxon>
        <taxon>Lamiales</taxon>
        <taxon>Orobanchaceae</taxon>
        <taxon>Buchnereae</taxon>
        <taxon>Striga</taxon>
    </lineage>
</organism>
<dbReference type="Proteomes" id="UP000325081">
    <property type="component" value="Unassembled WGS sequence"/>
</dbReference>
<protein>
    <submittedName>
        <fullName evidence="2">Biphenyl dioxygenase ferredoxin subunit</fullName>
    </submittedName>
</protein>
<keyword evidence="3" id="KW-1185">Reference proteome</keyword>
<comment type="caution">
    <text evidence="2">The sequence shown here is derived from an EMBL/GenBank/DDBJ whole genome shotgun (WGS) entry which is preliminary data.</text>
</comment>
<feature type="region of interest" description="Disordered" evidence="1">
    <location>
        <begin position="1"/>
        <end position="42"/>
    </location>
</feature>
<proteinExistence type="predicted"/>
<dbReference type="EMBL" id="BKCP01009515">
    <property type="protein sequence ID" value="GER51072.1"/>
    <property type="molecule type" value="Genomic_DNA"/>
</dbReference>
<sequence>MTSDTPPTTGSSRNSPPSARPRLYRNSARPSYVSSRAHHQVSRPCLTARVAIVTWTSEVGGGGAINVEDDGGGGVVFIVIGEFLSSRRSSSSLKWSGTQGRRSYQRRP</sequence>
<dbReference type="GO" id="GO:0051213">
    <property type="term" value="F:dioxygenase activity"/>
    <property type="evidence" value="ECO:0007669"/>
    <property type="project" value="UniProtKB-KW"/>
</dbReference>
<evidence type="ECO:0000313" key="3">
    <source>
        <dbReference type="Proteomes" id="UP000325081"/>
    </source>
</evidence>
<feature type="compositionally biased region" description="Polar residues" evidence="1">
    <location>
        <begin position="93"/>
        <end position="102"/>
    </location>
</feature>
<dbReference type="AlphaFoldDB" id="A0A5A7R175"/>
<keyword evidence="2" id="KW-0223">Dioxygenase</keyword>
<feature type="compositionally biased region" description="Polar residues" evidence="1">
    <location>
        <begin position="1"/>
        <end position="10"/>
    </location>
</feature>
<name>A0A5A7R175_STRAF</name>
<evidence type="ECO:0000313" key="2">
    <source>
        <dbReference type="EMBL" id="GER51072.1"/>
    </source>
</evidence>